<feature type="region of interest" description="Disordered" evidence="4">
    <location>
        <begin position="738"/>
        <end position="803"/>
    </location>
</feature>
<protein>
    <submittedName>
        <fullName evidence="5">WD40 repeat-like protein</fullName>
    </submittedName>
</protein>
<feature type="compositionally biased region" description="Basic and acidic residues" evidence="4">
    <location>
        <begin position="746"/>
        <end position="766"/>
    </location>
</feature>
<dbReference type="GO" id="GO:0005737">
    <property type="term" value="C:cytoplasm"/>
    <property type="evidence" value="ECO:0007669"/>
    <property type="project" value="TreeGrafter"/>
</dbReference>
<gene>
    <name evidence="5" type="ORF">EX30DRAFT_396768</name>
</gene>
<dbReference type="InterPro" id="IPR045151">
    <property type="entry name" value="DCAF8"/>
</dbReference>
<dbReference type="PANTHER" id="PTHR15574:SF40">
    <property type="entry name" value="WD AND TETRATRICOPEPTIDE REPEATS PROTEIN 1"/>
    <property type="match status" value="1"/>
</dbReference>
<dbReference type="InterPro" id="IPR001680">
    <property type="entry name" value="WD40_rpt"/>
</dbReference>
<dbReference type="InterPro" id="IPR015943">
    <property type="entry name" value="WD40/YVTN_repeat-like_dom_sf"/>
</dbReference>
<dbReference type="SMART" id="SM00320">
    <property type="entry name" value="WD40"/>
    <property type="match status" value="7"/>
</dbReference>
<dbReference type="Gene3D" id="2.130.10.10">
    <property type="entry name" value="YVTN repeat-like/Quinoprotein amine dehydrogenase"/>
    <property type="match status" value="3"/>
</dbReference>
<organism evidence="5 6">
    <name type="scientific">Ascodesmis nigricans</name>
    <dbReference type="NCBI Taxonomy" id="341454"/>
    <lineage>
        <taxon>Eukaryota</taxon>
        <taxon>Fungi</taxon>
        <taxon>Dikarya</taxon>
        <taxon>Ascomycota</taxon>
        <taxon>Pezizomycotina</taxon>
        <taxon>Pezizomycetes</taxon>
        <taxon>Pezizales</taxon>
        <taxon>Ascodesmidaceae</taxon>
        <taxon>Ascodesmis</taxon>
    </lineage>
</organism>
<dbReference type="STRING" id="341454.A0A4S2MU03"/>
<keyword evidence="1 3" id="KW-0853">WD repeat</keyword>
<name>A0A4S2MU03_9PEZI</name>
<feature type="region of interest" description="Disordered" evidence="4">
    <location>
        <begin position="587"/>
        <end position="609"/>
    </location>
</feature>
<feature type="region of interest" description="Disordered" evidence="4">
    <location>
        <begin position="360"/>
        <end position="416"/>
    </location>
</feature>
<dbReference type="EMBL" id="ML220128">
    <property type="protein sequence ID" value="TGZ79964.1"/>
    <property type="molecule type" value="Genomic_DNA"/>
</dbReference>
<dbReference type="PROSITE" id="PS50082">
    <property type="entry name" value="WD_REPEATS_2"/>
    <property type="match status" value="3"/>
</dbReference>
<dbReference type="Proteomes" id="UP000298138">
    <property type="component" value="Unassembled WGS sequence"/>
</dbReference>
<sequence length="1007" mass="113307">MFQSSRLEQKLFRRELEGNRGLSSTAGIYGSKRWVEDLDIVGELRGHNGCINALQWSRDGSLLATGSDDHRVNIYSAYNNFSLNTRIETGHTHNIFSVKFMPHTNDRTIITAAGDAEVRIFDIEYAPSSFSTDSLSTPAQRPTTGIRRRRFEPAVNQPTPGKIHYDAHRVYRSHTDSVKRIITESSPNVFLTCSEDGTVRQFDLRQPSSAYSRPRPRSGRYLGVEVDAEDERNPPLISYQNHDIELNTISCSLSQPHYIALGGSHLYCFLHDRRMTGRDLLAETGRVRSPFASSSEDGGLSSATRCVKRFAPRMKGSWDTMMQNSHITACKISDANPNEIVVSWSGDGVYLFDMNRSPDANEPGLGREPWDPEKVKPKKKKSRMKQDRSSKKRRRTHSPSDTESGESSPDLETLVPGSNNITISGLVVDVRRELFSYRSSPPCLGPMPAADKIQSYQAALRVAIVALRRINRAFVNLDADDQSWFDSVEGRPNTPGIQRHRMRRATRARARRKTRTFVISSGALARALATTGDFTGTEIPQEYSGVYAELGLGYNDTYLIRFLTTIVTFLTEGNQGVYNMAHYHESDFEEEMQHSGPPEQQNPPLSQREQRSLDSFFESMEFTAPEHPIRDVDTIGETIFQSHKAAVRALKSAVELQRQQGIQPAPIPPQSLANAKEAERRFWGERVGRALLMEYGEGLDFATVEQAFFGAPEDSDAEGTTEATERLHWDAGLVADSVMPPEEDEQGHNLRRDSPPLHDRRRRYESDNEDDSDDDEDDDNDDSGEEDSDDDEDENSSSDDDDAGFWFRQRRFRRKPIEPQAPIWEHTKVFRGHCNVRTVKDVNFYGLNDEYVVSGSDCGHLFIWDKHSTQLVQLLHADDDTVNVAVGHPTEPLLAVSGIDYTVKLFSPDRDMQREFGDAAGEVNTALNYHDGNGQDAGSEYAGKATRRRMPRREEIVGRNEVMAENNVAAAFMTIDDISEQRAMLQQLVARVRAGEVGELSDECSVM</sequence>
<accession>A0A4S2MU03</accession>
<keyword evidence="2" id="KW-0677">Repeat</keyword>
<evidence type="ECO:0000256" key="4">
    <source>
        <dbReference type="SAM" id="MobiDB-lite"/>
    </source>
</evidence>
<feature type="compositionally biased region" description="Polar residues" evidence="4">
    <location>
        <begin position="598"/>
        <end position="607"/>
    </location>
</feature>
<dbReference type="OrthoDB" id="4869960at2759"/>
<feature type="repeat" description="WD" evidence="3">
    <location>
        <begin position="88"/>
        <end position="124"/>
    </location>
</feature>
<dbReference type="Pfam" id="PF00400">
    <property type="entry name" value="WD40"/>
    <property type="match status" value="3"/>
</dbReference>
<dbReference type="GO" id="GO:0080008">
    <property type="term" value="C:Cul4-RING E3 ubiquitin ligase complex"/>
    <property type="evidence" value="ECO:0007669"/>
    <property type="project" value="TreeGrafter"/>
</dbReference>
<dbReference type="PANTHER" id="PTHR15574">
    <property type="entry name" value="WD REPEAT DOMAIN-CONTAINING FAMILY"/>
    <property type="match status" value="1"/>
</dbReference>
<dbReference type="GO" id="GO:0045717">
    <property type="term" value="P:negative regulation of fatty acid biosynthetic process"/>
    <property type="evidence" value="ECO:0007669"/>
    <property type="project" value="TreeGrafter"/>
</dbReference>
<dbReference type="PROSITE" id="PS50294">
    <property type="entry name" value="WD_REPEATS_REGION"/>
    <property type="match status" value="1"/>
</dbReference>
<reference evidence="5 6" key="1">
    <citation type="submission" date="2019-04" db="EMBL/GenBank/DDBJ databases">
        <title>Comparative genomics and transcriptomics to analyze fruiting body development in filamentous ascomycetes.</title>
        <authorList>
            <consortium name="DOE Joint Genome Institute"/>
            <person name="Lutkenhaus R."/>
            <person name="Traeger S."/>
            <person name="Breuer J."/>
            <person name="Kuo A."/>
            <person name="Lipzen A."/>
            <person name="Pangilinan J."/>
            <person name="Dilworth D."/>
            <person name="Sandor L."/>
            <person name="Poggeler S."/>
            <person name="Barry K."/>
            <person name="Grigoriev I.V."/>
            <person name="Nowrousian M."/>
        </authorList>
    </citation>
    <scope>NUCLEOTIDE SEQUENCE [LARGE SCALE GENOMIC DNA]</scope>
    <source>
        <strain evidence="5 6">CBS 389.68</strain>
    </source>
</reference>
<feature type="compositionally biased region" description="Acidic residues" evidence="4">
    <location>
        <begin position="767"/>
        <end position="803"/>
    </location>
</feature>
<dbReference type="AlphaFoldDB" id="A0A4S2MU03"/>
<dbReference type="SUPFAM" id="SSF50978">
    <property type="entry name" value="WD40 repeat-like"/>
    <property type="match status" value="1"/>
</dbReference>
<dbReference type="InParanoid" id="A0A4S2MU03"/>
<evidence type="ECO:0000256" key="3">
    <source>
        <dbReference type="PROSITE-ProRule" id="PRU00221"/>
    </source>
</evidence>
<proteinExistence type="predicted"/>
<evidence type="ECO:0000313" key="5">
    <source>
        <dbReference type="EMBL" id="TGZ79964.1"/>
    </source>
</evidence>
<evidence type="ECO:0000256" key="1">
    <source>
        <dbReference type="ARBA" id="ARBA00022574"/>
    </source>
</evidence>
<feature type="repeat" description="WD" evidence="3">
    <location>
        <begin position="171"/>
        <end position="212"/>
    </location>
</feature>
<feature type="repeat" description="WD" evidence="3">
    <location>
        <begin position="44"/>
        <end position="85"/>
    </location>
</feature>
<evidence type="ECO:0000256" key="2">
    <source>
        <dbReference type="ARBA" id="ARBA00022737"/>
    </source>
</evidence>
<evidence type="ECO:0000313" key="6">
    <source>
        <dbReference type="Proteomes" id="UP000298138"/>
    </source>
</evidence>
<dbReference type="InterPro" id="IPR036322">
    <property type="entry name" value="WD40_repeat_dom_sf"/>
</dbReference>
<keyword evidence="6" id="KW-1185">Reference proteome</keyword>